<dbReference type="GO" id="GO:0003677">
    <property type="term" value="F:DNA binding"/>
    <property type="evidence" value="ECO:0007669"/>
    <property type="project" value="UniProtKB-KW"/>
</dbReference>
<gene>
    <name evidence="10" type="ORF">C6569_04940</name>
</gene>
<dbReference type="EC" id="5.6.2.1" evidence="3"/>
<dbReference type="InterPro" id="IPR011010">
    <property type="entry name" value="DNA_brk_join_enz"/>
</dbReference>
<evidence type="ECO:0000256" key="3">
    <source>
        <dbReference type="ARBA" id="ARBA00012891"/>
    </source>
</evidence>
<dbReference type="SUPFAM" id="SSF56349">
    <property type="entry name" value="DNA breaking-rejoining enzymes"/>
    <property type="match status" value="1"/>
</dbReference>
<dbReference type="AlphaFoldDB" id="A0A2S0N8F9"/>
<evidence type="ECO:0000256" key="4">
    <source>
        <dbReference type="ARBA" id="ARBA00023029"/>
    </source>
</evidence>
<dbReference type="InterPro" id="IPR014711">
    <property type="entry name" value="TopoI_cat_a-hlx-sub_euk"/>
</dbReference>
<dbReference type="Gene3D" id="1.10.132.120">
    <property type="match status" value="1"/>
</dbReference>
<evidence type="ECO:0000313" key="11">
    <source>
        <dbReference type="Proteomes" id="UP000237889"/>
    </source>
</evidence>
<feature type="compositionally biased region" description="Low complexity" evidence="7">
    <location>
        <begin position="341"/>
        <end position="356"/>
    </location>
</feature>
<evidence type="ECO:0000259" key="9">
    <source>
        <dbReference type="Pfam" id="PF21338"/>
    </source>
</evidence>
<dbReference type="InterPro" id="IPR049331">
    <property type="entry name" value="Top1B_N_bact"/>
</dbReference>
<protein>
    <recommendedName>
        <fullName evidence="3">DNA topoisomerase</fullName>
        <ecNumber evidence="3">5.6.2.1</ecNumber>
    </recommendedName>
</protein>
<organism evidence="10 11">
    <name type="scientific">Phreatobacter cathodiphilus</name>
    <dbReference type="NCBI Taxonomy" id="1868589"/>
    <lineage>
        <taxon>Bacteria</taxon>
        <taxon>Pseudomonadati</taxon>
        <taxon>Pseudomonadota</taxon>
        <taxon>Alphaproteobacteria</taxon>
        <taxon>Hyphomicrobiales</taxon>
        <taxon>Phreatobacteraceae</taxon>
        <taxon>Phreatobacter</taxon>
    </lineage>
</organism>
<keyword evidence="5" id="KW-0238">DNA-binding</keyword>
<keyword evidence="6 10" id="KW-0413">Isomerase</keyword>
<dbReference type="PRINTS" id="PR00416">
    <property type="entry name" value="EUTPISMRASEI"/>
</dbReference>
<name>A0A2S0N8F9_9HYPH</name>
<evidence type="ECO:0000256" key="5">
    <source>
        <dbReference type="ARBA" id="ARBA00023125"/>
    </source>
</evidence>
<keyword evidence="11" id="KW-1185">Reference proteome</keyword>
<proteinExistence type="inferred from homology"/>
<dbReference type="Gene3D" id="3.30.66.10">
    <property type="entry name" value="DNA topoisomerase I domain"/>
    <property type="match status" value="1"/>
</dbReference>
<evidence type="ECO:0000256" key="2">
    <source>
        <dbReference type="ARBA" id="ARBA00006645"/>
    </source>
</evidence>
<evidence type="ECO:0000256" key="6">
    <source>
        <dbReference type="ARBA" id="ARBA00023235"/>
    </source>
</evidence>
<comment type="similarity">
    <text evidence="2">Belongs to the type IB topoisomerase family.</text>
</comment>
<feature type="domain" description="DNA topoisomerase IB N-terminal" evidence="9">
    <location>
        <begin position="21"/>
        <end position="69"/>
    </location>
</feature>
<dbReference type="RefSeq" id="WP_106747790.1">
    <property type="nucleotide sequence ID" value="NZ_CP027668.1"/>
</dbReference>
<feature type="domain" description="DNA topoisomerase I catalytic core eukaryotic-type" evidence="8">
    <location>
        <begin position="81"/>
        <end position="292"/>
    </location>
</feature>
<dbReference type="Pfam" id="PF21338">
    <property type="entry name" value="Top1B_N_bact"/>
    <property type="match status" value="1"/>
</dbReference>
<dbReference type="InterPro" id="IPR001631">
    <property type="entry name" value="TopoI"/>
</dbReference>
<dbReference type="PROSITE" id="PS52038">
    <property type="entry name" value="TOPO_IB_2"/>
    <property type="match status" value="1"/>
</dbReference>
<sequence>MDLVFADLSAPGITRHRHGKGFSYRDGTGRRLTEAATLQRVRALVIPPAWRDVWICTDPAGHIQAVGRDEKGRRQYIYHPGFRAEREAEKFEKLVSFAQILPRLRRRVAADMALPGLERDKVLATVVYLLDRTLIRIGNETYARDNGSFGLSTLRSGHVAVAGSTIRFTFKGKSGKEWRLAIFDKRVSRIVRTCQHLPGQHLFQYRDRDGDLRAVSSDEVNDYLRRAAGGPVSAKDFRTWAGTVLCGLALSLAPPPPNERQLRKQLASAVRAVSQRLGNTPAVCRSSYIHPKIFTAHTEGLLARYARRMSHALAPEGKLTPAERAVLKILTGTVDQKRAEASGGAPRPGKAGAGEARPQELTAQAA</sequence>
<reference evidence="10 11" key="1">
    <citation type="submission" date="2018-03" db="EMBL/GenBank/DDBJ databases">
        <title>Genome sequencing of Phreatobacter sp.</title>
        <authorList>
            <person name="Kim S.-J."/>
            <person name="Heo J."/>
            <person name="Kwon S.-W."/>
        </authorList>
    </citation>
    <scope>NUCLEOTIDE SEQUENCE [LARGE SCALE GENOMIC DNA]</scope>
    <source>
        <strain evidence="10 11">S-12</strain>
    </source>
</reference>
<accession>A0A2S0N8F9</accession>
<dbReference type="OrthoDB" id="9778962at2"/>
<dbReference type="InterPro" id="IPR035447">
    <property type="entry name" value="DNA_topo_I_N_sf"/>
</dbReference>
<dbReference type="Proteomes" id="UP000237889">
    <property type="component" value="Chromosome"/>
</dbReference>
<dbReference type="InterPro" id="IPR013500">
    <property type="entry name" value="TopoI_cat_euk"/>
</dbReference>
<evidence type="ECO:0000256" key="7">
    <source>
        <dbReference type="SAM" id="MobiDB-lite"/>
    </source>
</evidence>
<comment type="catalytic activity">
    <reaction evidence="1">
        <text>ATP-independent breakage of single-stranded DNA, followed by passage and rejoining.</text>
        <dbReference type="EC" id="5.6.2.1"/>
    </reaction>
</comment>
<dbReference type="KEGG" id="phr:C6569_04940"/>
<evidence type="ECO:0000256" key="1">
    <source>
        <dbReference type="ARBA" id="ARBA00000213"/>
    </source>
</evidence>
<feature type="region of interest" description="Disordered" evidence="7">
    <location>
        <begin position="336"/>
        <end position="366"/>
    </location>
</feature>
<dbReference type="Pfam" id="PF01028">
    <property type="entry name" value="Topoisom_I"/>
    <property type="match status" value="1"/>
</dbReference>
<dbReference type="Gene3D" id="3.90.15.10">
    <property type="entry name" value="Topoisomerase I, Chain A, domain 3"/>
    <property type="match status" value="1"/>
</dbReference>
<evidence type="ECO:0000259" key="8">
    <source>
        <dbReference type="Pfam" id="PF01028"/>
    </source>
</evidence>
<keyword evidence="4" id="KW-0799">Topoisomerase</keyword>
<evidence type="ECO:0000313" key="10">
    <source>
        <dbReference type="EMBL" id="AVO44460.1"/>
    </source>
</evidence>
<dbReference type="EMBL" id="CP027668">
    <property type="protein sequence ID" value="AVO44460.1"/>
    <property type="molecule type" value="Genomic_DNA"/>
</dbReference>
<dbReference type="SUPFAM" id="SSF55869">
    <property type="entry name" value="DNA topoisomerase I domain"/>
    <property type="match status" value="1"/>
</dbReference>
<dbReference type="GO" id="GO:0003917">
    <property type="term" value="F:DNA topoisomerase type I (single strand cut, ATP-independent) activity"/>
    <property type="evidence" value="ECO:0007669"/>
    <property type="project" value="UniProtKB-EC"/>
</dbReference>
<dbReference type="GO" id="GO:0006265">
    <property type="term" value="P:DNA topological change"/>
    <property type="evidence" value="ECO:0007669"/>
    <property type="project" value="InterPro"/>
</dbReference>